<comment type="similarity">
    <text evidence="1">Belongs to the PPR family. P subfamily.</text>
</comment>
<dbReference type="PROSITE" id="PS51375">
    <property type="entry name" value="PPR"/>
    <property type="match status" value="5"/>
</dbReference>
<feature type="repeat" description="PPR" evidence="3">
    <location>
        <begin position="476"/>
        <end position="510"/>
    </location>
</feature>
<feature type="repeat" description="PPR" evidence="3">
    <location>
        <begin position="262"/>
        <end position="296"/>
    </location>
</feature>
<dbReference type="PANTHER" id="PTHR47936">
    <property type="entry name" value="PPR_LONG DOMAIN-CONTAINING PROTEIN"/>
    <property type="match status" value="1"/>
</dbReference>
<dbReference type="InterPro" id="IPR002885">
    <property type="entry name" value="PPR_rpt"/>
</dbReference>
<proteinExistence type="inferred from homology"/>
<sequence length="612" mass="68234">MAVSTSSDWPLTAFNNSSRRQKLQSPFPVRSRLFKTLPSLPFPCPKLVANLHATSSDCPSSVLEEPSSLVPLVEFKDQLPGSATLNAFLRGLFETPETEELAFECYKKAKARRDFKPEGSTVDLVAEYLMRAKKWESVSALSDDFKVYDLLPGAVTCARLISSCVEARKFRVVEGLLKVFVLNREVPVLAFAAAMREYNRLHMFSSTILVFERMQSSINPNLVDPACYFRAMEAHTKIGNTMEVIKLFEEFKSKEFGKAPFSGQILGLVCESLCKAGRVSEALQLFQDMRVNGIVIDPPASVYSSLVSSLSNAGEVKLAEELLTEAERQGKVLRDPDMYLKLVLMYVEEGMLEKTLEVVEAMRGPKKLRVSDCIFCAIVNGFSKKRGYRSAAQIYEKLVSLGCEPGQVTYASAINAYARIGLHSKAEEIFSEMETKGFDKCLVAYSNMISIYGKTGRLGEAMRLLGKMKAKGIRPNVWVYNSLLDMHGRVRNLKRVEKLWKEMERSRVVPDRVSYTSLIGAYNRAHQFESCIEFYHEYRAGGGGIDRAMGGIMVGVFSKSGRVDELVKLLSDMKTGGTGLDGRLYRTALNALRDAGLQSQAKWLQGSFEAIS</sequence>
<keyword evidence="2" id="KW-0677">Repeat</keyword>
<reference evidence="5" key="1">
    <citation type="journal article" date="2017" name="Plant J.">
        <title>The pomegranate (Punica granatum L.) genome and the genomics of punicalagin biosynthesis.</title>
        <authorList>
            <person name="Qin G."/>
            <person name="Xu C."/>
            <person name="Ming R."/>
            <person name="Tang H."/>
            <person name="Guyot R."/>
            <person name="Kramer E.M."/>
            <person name="Hu Y."/>
            <person name="Yi X."/>
            <person name="Qi Y."/>
            <person name="Xu X."/>
            <person name="Gao Z."/>
            <person name="Pan H."/>
            <person name="Jian J."/>
            <person name="Tian Y."/>
            <person name="Yue Z."/>
            <person name="Xu Y."/>
        </authorList>
    </citation>
    <scope>NUCLEOTIDE SEQUENCE [LARGE SCALE GENOMIC DNA]</scope>
    <source>
        <strain evidence="5">cv. Dabenzi</strain>
    </source>
</reference>
<evidence type="ECO:0000256" key="2">
    <source>
        <dbReference type="ARBA" id="ARBA00022737"/>
    </source>
</evidence>
<evidence type="ECO:0000313" key="4">
    <source>
        <dbReference type="EMBL" id="OWM77229.1"/>
    </source>
</evidence>
<dbReference type="NCBIfam" id="TIGR00756">
    <property type="entry name" value="PPR"/>
    <property type="match status" value="4"/>
</dbReference>
<organism evidence="4 5">
    <name type="scientific">Punica granatum</name>
    <name type="common">Pomegranate</name>
    <dbReference type="NCBI Taxonomy" id="22663"/>
    <lineage>
        <taxon>Eukaryota</taxon>
        <taxon>Viridiplantae</taxon>
        <taxon>Streptophyta</taxon>
        <taxon>Embryophyta</taxon>
        <taxon>Tracheophyta</taxon>
        <taxon>Spermatophyta</taxon>
        <taxon>Magnoliopsida</taxon>
        <taxon>eudicotyledons</taxon>
        <taxon>Gunneridae</taxon>
        <taxon>Pentapetalae</taxon>
        <taxon>rosids</taxon>
        <taxon>malvids</taxon>
        <taxon>Myrtales</taxon>
        <taxon>Lythraceae</taxon>
        <taxon>Punica</taxon>
    </lineage>
</organism>
<feature type="repeat" description="PPR" evidence="3">
    <location>
        <begin position="441"/>
        <end position="475"/>
    </location>
</feature>
<dbReference type="InterPro" id="IPR011990">
    <property type="entry name" value="TPR-like_helical_dom_sf"/>
</dbReference>
<dbReference type="Proteomes" id="UP000197138">
    <property type="component" value="Unassembled WGS sequence"/>
</dbReference>
<dbReference type="AlphaFoldDB" id="A0A218WXI6"/>
<accession>A0A218WXI6</accession>
<comment type="caution">
    <text evidence="4">The sequence shown here is derived from an EMBL/GenBank/DDBJ whole genome shotgun (WGS) entry which is preliminary data.</text>
</comment>
<dbReference type="Pfam" id="PF13812">
    <property type="entry name" value="PPR_3"/>
    <property type="match status" value="1"/>
</dbReference>
<name>A0A218WXI6_PUNGR</name>
<evidence type="ECO:0000313" key="5">
    <source>
        <dbReference type="Proteomes" id="UP000197138"/>
    </source>
</evidence>
<feature type="repeat" description="PPR" evidence="3">
    <location>
        <begin position="406"/>
        <end position="440"/>
    </location>
</feature>
<evidence type="ECO:0008006" key="6">
    <source>
        <dbReference type="Google" id="ProtNLM"/>
    </source>
</evidence>
<dbReference type="Gene3D" id="1.25.40.10">
    <property type="entry name" value="Tetratricopeptide repeat domain"/>
    <property type="match status" value="3"/>
</dbReference>
<evidence type="ECO:0000256" key="3">
    <source>
        <dbReference type="PROSITE-ProRule" id="PRU00708"/>
    </source>
</evidence>
<protein>
    <recommendedName>
        <fullName evidence="6">Pentatricopeptide repeat-containing protein At5g13770, chloroplastic</fullName>
    </recommendedName>
</protein>
<gene>
    <name evidence="4" type="ORF">CDL15_Pgr028866</name>
</gene>
<feature type="repeat" description="PPR" evidence="3">
    <location>
        <begin position="371"/>
        <end position="405"/>
    </location>
</feature>
<dbReference type="PANTHER" id="PTHR47936:SF1">
    <property type="entry name" value="PENTATRICOPEPTIDE REPEAT-CONTAINING PROTEIN GUN1, CHLOROPLASTIC"/>
    <property type="match status" value="1"/>
</dbReference>
<dbReference type="EMBL" id="MTKT01002590">
    <property type="protein sequence ID" value="OWM77229.1"/>
    <property type="molecule type" value="Genomic_DNA"/>
</dbReference>
<dbReference type="Pfam" id="PF01535">
    <property type="entry name" value="PPR"/>
    <property type="match status" value="4"/>
</dbReference>
<evidence type="ECO:0000256" key="1">
    <source>
        <dbReference type="ARBA" id="ARBA00007626"/>
    </source>
</evidence>